<dbReference type="RefSeq" id="WP_126149785.1">
    <property type="nucleotide sequence ID" value="NZ_JBHTMH010000002.1"/>
</dbReference>
<dbReference type="InterPro" id="IPR029065">
    <property type="entry name" value="Enolase_C-like"/>
</dbReference>
<dbReference type="PANTHER" id="PTHR48080">
    <property type="entry name" value="D-GALACTONATE DEHYDRATASE-RELATED"/>
    <property type="match status" value="1"/>
</dbReference>
<proteinExistence type="predicted"/>
<dbReference type="Proteomes" id="UP000268844">
    <property type="component" value="Unassembled WGS sequence"/>
</dbReference>
<dbReference type="Pfam" id="PF02746">
    <property type="entry name" value="MR_MLE_N"/>
    <property type="match status" value="1"/>
</dbReference>
<dbReference type="OrthoDB" id="9802699at2"/>
<dbReference type="InterPro" id="IPR018110">
    <property type="entry name" value="Mandel_Rmase/mucon_lact_enz_CS"/>
</dbReference>
<protein>
    <submittedName>
        <fullName evidence="3">D-galactonate dehydratase</fullName>
        <ecNumber evidence="3">4.2.1.6</ecNumber>
    </submittedName>
</protein>
<dbReference type="InterPro" id="IPR036849">
    <property type="entry name" value="Enolase-like_C_sf"/>
</dbReference>
<dbReference type="InterPro" id="IPR029017">
    <property type="entry name" value="Enolase-like_N"/>
</dbReference>
<sequence>MKITDLRCAVIGRHPIVRIVTDEGLYGLGEVEFTKPYLKPFVLHFKEALIGEDPTDVERCMLKIRQRGSFKPYGAAVSAIEHALWDIAGKAANVPVYKLLGGKVRDKVRVYNGSIRQKRNGERPEDYAADVKWMMERPENFFMVKQGISFHSNMKDTIPDFHYGITQTKSGYHGAMDQGQISERGFNHMLDCVAAMKEVLGDKVSLALDCGPGWFLNDAIRFARAVEKYDLMWLEDMLTGDYVPWVNPQAYRELTTSTSTPIHTGEQIYSRHNFKELIETQSVRVVGPDPADIGGIAELKWVAEHAYMHSIMMAPHGTANGLLGLGALINVCATLPANYIAFEYPSASDPWWTDIVIGLPDGPIVRDSHVGLLEAPGLGLDIDAEGAQKYLAEEDRDFFAP</sequence>
<dbReference type="SUPFAM" id="SSF54826">
    <property type="entry name" value="Enolase N-terminal domain-like"/>
    <property type="match status" value="1"/>
</dbReference>
<dbReference type="GO" id="GO:0000287">
    <property type="term" value="F:magnesium ion binding"/>
    <property type="evidence" value="ECO:0007669"/>
    <property type="project" value="UniProtKB-ARBA"/>
</dbReference>
<dbReference type="PANTHER" id="PTHR48080:SF2">
    <property type="entry name" value="D-GALACTONATE DEHYDRATASE"/>
    <property type="match status" value="1"/>
</dbReference>
<dbReference type="AlphaFoldDB" id="A0A3S4EKS7"/>
<keyword evidence="1 3" id="KW-0456">Lyase</keyword>
<accession>A0A3S4EKS7</accession>
<dbReference type="PROSITE" id="PS00908">
    <property type="entry name" value="MR_MLE_1"/>
    <property type="match status" value="1"/>
</dbReference>
<dbReference type="Gene3D" id="3.30.390.10">
    <property type="entry name" value="Enolase-like, N-terminal domain"/>
    <property type="match status" value="1"/>
</dbReference>
<dbReference type="SMART" id="SM00922">
    <property type="entry name" value="MR_MLE"/>
    <property type="match status" value="1"/>
</dbReference>
<organism evidence="3 4">
    <name type="scientific">Devosia equisanguinis</name>
    <dbReference type="NCBI Taxonomy" id="2490941"/>
    <lineage>
        <taxon>Bacteria</taxon>
        <taxon>Pseudomonadati</taxon>
        <taxon>Pseudomonadota</taxon>
        <taxon>Alphaproteobacteria</taxon>
        <taxon>Hyphomicrobiales</taxon>
        <taxon>Devosiaceae</taxon>
        <taxon>Devosia</taxon>
    </lineage>
</organism>
<dbReference type="GO" id="GO:0009063">
    <property type="term" value="P:amino acid catabolic process"/>
    <property type="evidence" value="ECO:0007669"/>
    <property type="project" value="InterPro"/>
</dbReference>
<dbReference type="InterPro" id="IPR013342">
    <property type="entry name" value="Mandelate_racemase_C"/>
</dbReference>
<evidence type="ECO:0000259" key="2">
    <source>
        <dbReference type="SMART" id="SM00922"/>
    </source>
</evidence>
<evidence type="ECO:0000313" key="3">
    <source>
        <dbReference type="EMBL" id="VDS04192.1"/>
    </source>
</evidence>
<dbReference type="CDD" id="cd03316">
    <property type="entry name" value="MR_like"/>
    <property type="match status" value="1"/>
</dbReference>
<dbReference type="EC" id="4.2.1.6" evidence="3"/>
<dbReference type="Pfam" id="PF13378">
    <property type="entry name" value="MR_MLE_C"/>
    <property type="match status" value="1"/>
</dbReference>
<reference evidence="3 4" key="1">
    <citation type="submission" date="2018-12" db="EMBL/GenBank/DDBJ databases">
        <authorList>
            <person name="Criscuolo A."/>
        </authorList>
    </citation>
    <scope>NUCLEOTIDE SEQUENCE [LARGE SCALE GENOMIC DNA]</scope>
    <source>
        <strain evidence="3">ACIP1116281</strain>
    </source>
</reference>
<evidence type="ECO:0000256" key="1">
    <source>
        <dbReference type="ARBA" id="ARBA00023239"/>
    </source>
</evidence>
<dbReference type="Gene3D" id="3.20.20.120">
    <property type="entry name" value="Enolase-like C-terminal domain"/>
    <property type="match status" value="1"/>
</dbReference>
<feature type="domain" description="Mandelate racemase/muconate lactonizing enzyme C-terminal" evidence="2">
    <location>
        <begin position="124"/>
        <end position="261"/>
    </location>
</feature>
<dbReference type="GO" id="GO:0008869">
    <property type="term" value="F:galactonate dehydratase activity"/>
    <property type="evidence" value="ECO:0007669"/>
    <property type="project" value="UniProtKB-EC"/>
</dbReference>
<dbReference type="EMBL" id="UZWD01000021">
    <property type="protein sequence ID" value="VDS04192.1"/>
    <property type="molecule type" value="Genomic_DNA"/>
</dbReference>
<dbReference type="SFLD" id="SFLDS00001">
    <property type="entry name" value="Enolase"/>
    <property type="match status" value="1"/>
</dbReference>
<gene>
    <name evidence="3" type="primary">dgoD_2</name>
    <name evidence="3" type="ORF">DEVEQU_01323</name>
</gene>
<dbReference type="SUPFAM" id="SSF51604">
    <property type="entry name" value="Enolase C-terminal domain-like"/>
    <property type="match status" value="1"/>
</dbReference>
<name>A0A3S4EKS7_9HYPH</name>
<dbReference type="InterPro" id="IPR013341">
    <property type="entry name" value="Mandelate_racemase_N_dom"/>
</dbReference>
<evidence type="ECO:0000313" key="4">
    <source>
        <dbReference type="Proteomes" id="UP000268844"/>
    </source>
</evidence>
<dbReference type="InterPro" id="IPR034593">
    <property type="entry name" value="DgoD-like"/>
</dbReference>
<dbReference type="SFLD" id="SFLDG00179">
    <property type="entry name" value="mandelate_racemase"/>
    <property type="match status" value="1"/>
</dbReference>
<keyword evidence="4" id="KW-1185">Reference proteome</keyword>